<sequence length="296" mass="31278">MELECREMAVHGHTVTYRTAGEGPVLLLLHGVTNSSETWEPIVHALAGRFTIVAPDLLGHGHSATPRGDYSLGAHASGVRDLLSALGHDRVTVVGHSLGGGVAMQFAYQFPERCERLVLVSSGGLGREVHLLLRAATIPGADWVLPVLTSRGVRTIGSGIAAALRQGHLAPKGDVGVLAKGFASLDSAGSRSAFLHTVRAVIDTGGQRVSANDRLHLAAVLPTLIVWGERDSIIPIAHGHAAHEAMPGSRLEVFEGAGHMPHHHDPERFAAVLTEFCANTPPATLTADHWRPLLSP</sequence>
<dbReference type="PANTHER" id="PTHR43798">
    <property type="entry name" value="MONOACYLGLYCEROL LIPASE"/>
    <property type="match status" value="1"/>
</dbReference>
<dbReference type="SUPFAM" id="SSF53474">
    <property type="entry name" value="alpha/beta-Hydrolases"/>
    <property type="match status" value="1"/>
</dbReference>
<dbReference type="EMBL" id="JAPCID010000017">
    <property type="protein sequence ID" value="MDA0138603.1"/>
    <property type="molecule type" value="Genomic_DNA"/>
</dbReference>
<evidence type="ECO:0000259" key="1">
    <source>
        <dbReference type="Pfam" id="PF00561"/>
    </source>
</evidence>
<dbReference type="Pfam" id="PF00561">
    <property type="entry name" value="Abhydrolase_1"/>
    <property type="match status" value="1"/>
</dbReference>
<reference evidence="2" key="1">
    <citation type="submission" date="2022-10" db="EMBL/GenBank/DDBJ databases">
        <title>The WGS of Solirubrobacter sp. CPCC 204708.</title>
        <authorList>
            <person name="Jiang Z."/>
        </authorList>
    </citation>
    <scope>NUCLEOTIDE SEQUENCE</scope>
    <source>
        <strain evidence="2">CPCC 204708</strain>
    </source>
</reference>
<keyword evidence="3" id="KW-1185">Reference proteome</keyword>
<keyword evidence="2" id="KW-0378">Hydrolase</keyword>
<dbReference type="RefSeq" id="WP_270006406.1">
    <property type="nucleotide sequence ID" value="NZ_JAPCID010000017.1"/>
</dbReference>
<organism evidence="2 3">
    <name type="scientific">Solirubrobacter deserti</name>
    <dbReference type="NCBI Taxonomy" id="2282478"/>
    <lineage>
        <taxon>Bacteria</taxon>
        <taxon>Bacillati</taxon>
        <taxon>Actinomycetota</taxon>
        <taxon>Thermoleophilia</taxon>
        <taxon>Solirubrobacterales</taxon>
        <taxon>Solirubrobacteraceae</taxon>
        <taxon>Solirubrobacter</taxon>
    </lineage>
</organism>
<protein>
    <submittedName>
        <fullName evidence="2">Alpha/beta hydrolase</fullName>
    </submittedName>
</protein>
<dbReference type="Proteomes" id="UP001147700">
    <property type="component" value="Unassembled WGS sequence"/>
</dbReference>
<gene>
    <name evidence="2" type="ORF">OJ962_13960</name>
</gene>
<dbReference type="PRINTS" id="PR00111">
    <property type="entry name" value="ABHYDROLASE"/>
</dbReference>
<comment type="caution">
    <text evidence="2">The sequence shown here is derived from an EMBL/GenBank/DDBJ whole genome shotgun (WGS) entry which is preliminary data.</text>
</comment>
<feature type="domain" description="AB hydrolase-1" evidence="1">
    <location>
        <begin position="24"/>
        <end position="122"/>
    </location>
</feature>
<dbReference type="InterPro" id="IPR050266">
    <property type="entry name" value="AB_hydrolase_sf"/>
</dbReference>
<dbReference type="Gene3D" id="3.40.50.1820">
    <property type="entry name" value="alpha/beta hydrolase"/>
    <property type="match status" value="1"/>
</dbReference>
<dbReference type="GO" id="GO:0016787">
    <property type="term" value="F:hydrolase activity"/>
    <property type="evidence" value="ECO:0007669"/>
    <property type="project" value="UniProtKB-KW"/>
</dbReference>
<proteinExistence type="predicted"/>
<evidence type="ECO:0000313" key="2">
    <source>
        <dbReference type="EMBL" id="MDA0138603.1"/>
    </source>
</evidence>
<dbReference type="InterPro" id="IPR029058">
    <property type="entry name" value="AB_hydrolase_fold"/>
</dbReference>
<dbReference type="InterPro" id="IPR000073">
    <property type="entry name" value="AB_hydrolase_1"/>
</dbReference>
<evidence type="ECO:0000313" key="3">
    <source>
        <dbReference type="Proteomes" id="UP001147700"/>
    </source>
</evidence>
<name>A0ABT4RJB2_9ACTN</name>
<dbReference type="PANTHER" id="PTHR43798:SF33">
    <property type="entry name" value="HYDROLASE, PUTATIVE (AFU_ORTHOLOGUE AFUA_2G14860)-RELATED"/>
    <property type="match status" value="1"/>
</dbReference>
<accession>A0ABT4RJB2</accession>